<dbReference type="KEGG" id="vas:GT360_03255"/>
<dbReference type="SMART" id="SM00448">
    <property type="entry name" value="REC"/>
    <property type="match status" value="1"/>
</dbReference>
<evidence type="ECO:0000259" key="6">
    <source>
        <dbReference type="PROSITE" id="PS50110"/>
    </source>
</evidence>
<keyword evidence="4" id="KW-0597">Phosphoprotein</keyword>
<dbReference type="Gene3D" id="1.10.10.10">
    <property type="entry name" value="Winged helix-like DNA-binding domain superfamily/Winged helix DNA-binding domain"/>
    <property type="match status" value="1"/>
</dbReference>
<dbReference type="Pfam" id="PF00196">
    <property type="entry name" value="GerE"/>
    <property type="match status" value="1"/>
</dbReference>
<dbReference type="InterPro" id="IPR000792">
    <property type="entry name" value="Tscrpt_reg_LuxR_C"/>
</dbReference>
<evidence type="ECO:0000313" key="7">
    <source>
        <dbReference type="EMBL" id="QIA62589.1"/>
    </source>
</evidence>
<dbReference type="InterPro" id="IPR036388">
    <property type="entry name" value="WH-like_DNA-bd_sf"/>
</dbReference>
<dbReference type="PROSITE" id="PS00622">
    <property type="entry name" value="HTH_LUXR_1"/>
    <property type="match status" value="1"/>
</dbReference>
<dbReference type="PRINTS" id="PR00038">
    <property type="entry name" value="HTHLUXR"/>
</dbReference>
<dbReference type="Proteomes" id="UP000464262">
    <property type="component" value="Chromosome 1"/>
</dbReference>
<evidence type="ECO:0000256" key="2">
    <source>
        <dbReference type="ARBA" id="ARBA00023125"/>
    </source>
</evidence>
<dbReference type="PANTHER" id="PTHR44688:SF16">
    <property type="entry name" value="DNA-BINDING TRANSCRIPTIONAL ACTIVATOR DEVR_DOSR"/>
    <property type="match status" value="1"/>
</dbReference>
<dbReference type="InterPro" id="IPR011006">
    <property type="entry name" value="CheY-like_superfamily"/>
</dbReference>
<dbReference type="SUPFAM" id="SSF46894">
    <property type="entry name" value="C-terminal effector domain of the bipartite response regulators"/>
    <property type="match status" value="1"/>
</dbReference>
<evidence type="ECO:0000256" key="4">
    <source>
        <dbReference type="PROSITE-ProRule" id="PRU00169"/>
    </source>
</evidence>
<dbReference type="CDD" id="cd17537">
    <property type="entry name" value="REC_FixJ"/>
    <property type="match status" value="1"/>
</dbReference>
<dbReference type="SUPFAM" id="SSF52172">
    <property type="entry name" value="CheY-like"/>
    <property type="match status" value="1"/>
</dbReference>
<evidence type="ECO:0000313" key="8">
    <source>
        <dbReference type="Proteomes" id="UP000464262"/>
    </source>
</evidence>
<dbReference type="AlphaFoldDB" id="A0A7Z2T1E8"/>
<dbReference type="PROSITE" id="PS50043">
    <property type="entry name" value="HTH_LUXR_2"/>
    <property type="match status" value="1"/>
</dbReference>
<dbReference type="SMART" id="SM00421">
    <property type="entry name" value="HTH_LUXR"/>
    <property type="match status" value="1"/>
</dbReference>
<protein>
    <submittedName>
        <fullName evidence="7">Response regulator</fullName>
    </submittedName>
</protein>
<feature type="domain" description="HTH luxR-type" evidence="5">
    <location>
        <begin position="133"/>
        <end position="199"/>
    </location>
</feature>
<dbReference type="GO" id="GO:0006355">
    <property type="term" value="P:regulation of DNA-templated transcription"/>
    <property type="evidence" value="ECO:0007669"/>
    <property type="project" value="InterPro"/>
</dbReference>
<evidence type="ECO:0000256" key="3">
    <source>
        <dbReference type="ARBA" id="ARBA00023163"/>
    </source>
</evidence>
<keyword evidence="8" id="KW-1185">Reference proteome</keyword>
<sequence>MNQPHLPVYLVDDEREVRESLKFLLDSYGLEVVTFSSGKAFFEHTDITQPGCAILDMRMPEMLGQEVHQQLINEYSPLKVIFLTGHGDIPSAVEALKKGAIDFLQKPVDGEALVAAIYRCLDLSKQQAVIDQYLQKYHTLSKRESQVLDLLTSGRRNQQIADQLCLSLRTIEVHRSNILKKLEVTTLAELMLKYGEIIRNDP</sequence>
<evidence type="ECO:0000259" key="5">
    <source>
        <dbReference type="PROSITE" id="PS50043"/>
    </source>
</evidence>
<gene>
    <name evidence="7" type="ORF">GT360_03255</name>
</gene>
<dbReference type="PROSITE" id="PS50110">
    <property type="entry name" value="RESPONSE_REGULATORY"/>
    <property type="match status" value="1"/>
</dbReference>
<dbReference type="Pfam" id="PF00072">
    <property type="entry name" value="Response_reg"/>
    <property type="match status" value="1"/>
</dbReference>
<keyword evidence="3" id="KW-0804">Transcription</keyword>
<keyword evidence="2" id="KW-0238">DNA-binding</keyword>
<accession>A0A7Z2T1E8</accession>
<organism evidence="7 8">
    <name type="scientific">Vibrio astriarenae</name>
    <dbReference type="NCBI Taxonomy" id="1481923"/>
    <lineage>
        <taxon>Bacteria</taxon>
        <taxon>Pseudomonadati</taxon>
        <taxon>Pseudomonadota</taxon>
        <taxon>Gammaproteobacteria</taxon>
        <taxon>Vibrionales</taxon>
        <taxon>Vibrionaceae</taxon>
        <taxon>Vibrio</taxon>
    </lineage>
</organism>
<reference evidence="7 8" key="1">
    <citation type="submission" date="2020-01" db="EMBL/GenBank/DDBJ databases">
        <title>Whole genome and functional gene identification of agarase of Vibrio HN897.</title>
        <authorList>
            <person name="Liu Y."/>
            <person name="Zhao Z."/>
        </authorList>
    </citation>
    <scope>NUCLEOTIDE SEQUENCE [LARGE SCALE GENOMIC DNA]</scope>
    <source>
        <strain evidence="7 8">HN897</strain>
    </source>
</reference>
<feature type="modified residue" description="4-aspartylphosphate" evidence="4">
    <location>
        <position position="56"/>
    </location>
</feature>
<dbReference type="PANTHER" id="PTHR44688">
    <property type="entry name" value="DNA-BINDING TRANSCRIPTIONAL ACTIVATOR DEVR_DOSR"/>
    <property type="match status" value="1"/>
</dbReference>
<dbReference type="RefSeq" id="WP_164647484.1">
    <property type="nucleotide sequence ID" value="NZ_CP047475.1"/>
</dbReference>
<feature type="domain" description="Response regulatory" evidence="6">
    <location>
        <begin position="7"/>
        <end position="121"/>
    </location>
</feature>
<dbReference type="EMBL" id="CP047475">
    <property type="protein sequence ID" value="QIA62589.1"/>
    <property type="molecule type" value="Genomic_DNA"/>
</dbReference>
<dbReference type="InterPro" id="IPR016032">
    <property type="entry name" value="Sig_transdc_resp-reg_C-effctor"/>
</dbReference>
<dbReference type="Gene3D" id="3.40.50.2300">
    <property type="match status" value="1"/>
</dbReference>
<dbReference type="GO" id="GO:0000160">
    <property type="term" value="P:phosphorelay signal transduction system"/>
    <property type="evidence" value="ECO:0007669"/>
    <property type="project" value="InterPro"/>
</dbReference>
<proteinExistence type="predicted"/>
<evidence type="ECO:0000256" key="1">
    <source>
        <dbReference type="ARBA" id="ARBA00023015"/>
    </source>
</evidence>
<dbReference type="InterPro" id="IPR001789">
    <property type="entry name" value="Sig_transdc_resp-reg_receiver"/>
</dbReference>
<keyword evidence="1" id="KW-0805">Transcription regulation</keyword>
<dbReference type="GO" id="GO:0003677">
    <property type="term" value="F:DNA binding"/>
    <property type="evidence" value="ECO:0007669"/>
    <property type="project" value="UniProtKB-KW"/>
</dbReference>
<dbReference type="CDD" id="cd06170">
    <property type="entry name" value="LuxR_C_like"/>
    <property type="match status" value="1"/>
</dbReference>
<name>A0A7Z2T1E8_9VIBR</name>